<name>A0A7W3NAH8_PRIAR</name>
<reference evidence="1" key="1">
    <citation type="submission" date="2020-08" db="EMBL/GenBank/DDBJ databases">
        <title>Functional genomics of gut bacteria from endangered species of beetles.</title>
        <authorList>
            <person name="Carlos-Shanley C."/>
        </authorList>
    </citation>
    <scope>NUCLEOTIDE SEQUENCE [LARGE SCALE GENOMIC DNA]</scope>
    <source>
        <strain evidence="1">S00060</strain>
    </source>
</reference>
<gene>
    <name evidence="1" type="ORF">HNP21_002505</name>
</gene>
<evidence type="ECO:0000313" key="2">
    <source>
        <dbReference type="Proteomes" id="UP000543174"/>
    </source>
</evidence>
<accession>A0A7W3NAH8</accession>
<proteinExistence type="predicted"/>
<keyword evidence="2" id="KW-1185">Reference proteome</keyword>
<sequence>MNLKKKIDILGSCVSRDPFAMFDHQYEINEYFARTNIISLASKPVGLSIRGIHIESKFQRRSVYNDLNKLFLKHVDEEPADTLIIDLLSERLRLMKRGESYFALSKEFAQSNLMNDLKSKRIVERTDELWESSADKICERINASSISKVIIHKAFWKEKYVDKEGNVQVFENQDEIQRHNQQLEYMYTYLSNKINNSTYLEIKEEFMADENHKWGLTPRHYQPAYYERFLEQLNVLLLPAVAN</sequence>
<dbReference type="AlphaFoldDB" id="A0A7W3NAH8"/>
<dbReference type="InterPro" id="IPR046237">
    <property type="entry name" value="DUF6270"/>
</dbReference>
<dbReference type="Pfam" id="PF19786">
    <property type="entry name" value="DUF6270"/>
    <property type="match status" value="1"/>
</dbReference>
<dbReference type="RefSeq" id="WP_182527582.1">
    <property type="nucleotide sequence ID" value="NZ_JACJHT010000002.1"/>
</dbReference>
<evidence type="ECO:0000313" key="1">
    <source>
        <dbReference type="EMBL" id="MBA9039398.1"/>
    </source>
</evidence>
<dbReference type="EMBL" id="JACJHT010000002">
    <property type="protein sequence ID" value="MBA9039398.1"/>
    <property type="molecule type" value="Genomic_DNA"/>
</dbReference>
<dbReference type="Proteomes" id="UP000543174">
    <property type="component" value="Unassembled WGS sequence"/>
</dbReference>
<organism evidence="1 2">
    <name type="scientific">Priestia aryabhattai</name>
    <name type="common">Bacillus aryabhattai</name>
    <dbReference type="NCBI Taxonomy" id="412384"/>
    <lineage>
        <taxon>Bacteria</taxon>
        <taxon>Bacillati</taxon>
        <taxon>Bacillota</taxon>
        <taxon>Bacilli</taxon>
        <taxon>Bacillales</taxon>
        <taxon>Bacillaceae</taxon>
        <taxon>Priestia</taxon>
    </lineage>
</organism>
<protein>
    <submittedName>
        <fullName evidence="1">Uncharacterized protein</fullName>
    </submittedName>
</protein>
<comment type="caution">
    <text evidence="1">The sequence shown here is derived from an EMBL/GenBank/DDBJ whole genome shotgun (WGS) entry which is preliminary data.</text>
</comment>